<comment type="caution">
    <text evidence="2">The sequence shown here is derived from an EMBL/GenBank/DDBJ whole genome shotgun (WGS) entry which is preliminary data.</text>
</comment>
<dbReference type="EMBL" id="SOBT01000009">
    <property type="protein sequence ID" value="TDU28855.1"/>
    <property type="molecule type" value="Genomic_DNA"/>
</dbReference>
<feature type="transmembrane region" description="Helical" evidence="1">
    <location>
        <begin position="356"/>
        <end position="376"/>
    </location>
</feature>
<name>A0A4R7P4Z2_9GAMM</name>
<protein>
    <submittedName>
        <fullName evidence="2">Putative Na+/H+ antiporter</fullName>
    </submittedName>
</protein>
<feature type="transmembrane region" description="Helical" evidence="1">
    <location>
        <begin position="193"/>
        <end position="215"/>
    </location>
</feature>
<feature type="transmembrane region" description="Helical" evidence="1">
    <location>
        <begin position="67"/>
        <end position="94"/>
    </location>
</feature>
<accession>A0A4R7P4Z2</accession>
<keyword evidence="1" id="KW-1133">Transmembrane helix</keyword>
<feature type="transmembrane region" description="Helical" evidence="1">
    <location>
        <begin position="323"/>
        <end position="344"/>
    </location>
</feature>
<keyword evidence="3" id="KW-1185">Reference proteome</keyword>
<feature type="transmembrane region" description="Helical" evidence="1">
    <location>
        <begin position="424"/>
        <end position="444"/>
    </location>
</feature>
<feature type="transmembrane region" description="Helical" evidence="1">
    <location>
        <begin position="27"/>
        <end position="47"/>
    </location>
</feature>
<feature type="transmembrane region" description="Helical" evidence="1">
    <location>
        <begin position="294"/>
        <end position="311"/>
    </location>
</feature>
<feature type="transmembrane region" description="Helical" evidence="1">
    <location>
        <begin position="106"/>
        <end position="126"/>
    </location>
</feature>
<keyword evidence="1" id="KW-0472">Membrane</keyword>
<dbReference type="AlphaFoldDB" id="A0A4R7P4Z2"/>
<evidence type="ECO:0000313" key="2">
    <source>
        <dbReference type="EMBL" id="TDU28855.1"/>
    </source>
</evidence>
<feature type="transmembrane region" description="Helical" evidence="1">
    <location>
        <begin position="270"/>
        <end position="288"/>
    </location>
</feature>
<gene>
    <name evidence="2" type="ORF">DFR24_3235</name>
</gene>
<feature type="transmembrane region" description="Helical" evidence="1">
    <location>
        <begin position="146"/>
        <end position="172"/>
    </location>
</feature>
<proteinExistence type="predicted"/>
<dbReference type="Pfam" id="PF07399">
    <property type="entry name" value="Na_H_antiport_3"/>
    <property type="match status" value="1"/>
</dbReference>
<dbReference type="InterPro" id="IPR009978">
    <property type="entry name" value="Na_H_antiport_3"/>
</dbReference>
<dbReference type="Proteomes" id="UP000295341">
    <property type="component" value="Unassembled WGS sequence"/>
</dbReference>
<evidence type="ECO:0000256" key="1">
    <source>
        <dbReference type="SAM" id="Phobius"/>
    </source>
</evidence>
<keyword evidence="1" id="KW-0812">Transmembrane</keyword>
<sequence>MRSHVRVHGIHLLRLRTLRFLARPNPIMTPTLIQSVAAAIFCIALVHTFSTKFFEHLAHQHPAHEGIFHLLGEVEVVFGFWAMVLIVLMFMLAGRAEAVAYVDSRNFTEPLFVFAIMIVAGSRPILNLATLMVRGLARVLPLPAPLAMYFTILSFVPLLGSFITEPAAMTLGALMLRDRFLDEDEGLSTRLKYATVGVLFVNVSIGGVLTPFAAPPVLMVAAKWGWDTAFMLSQFGWKAAIAVTINAAAVTALFAKELRKVPPPAASKRAAVPLPIMVVNVLLLGSIVTFSHHPALFLGLFLFFLGFATAYRHHHGRLIIREGLLVAFFLAGLVVLGGMQQWWLQPLLLQMNPNQVYFGATALTAITDNAALTYLGSLVEGLTDEFKYMLVAGAVTGGGLTVIANAPNPAGYSILKSKFEDESIGALGIFVAAVPPTLVAIVALRYL</sequence>
<feature type="transmembrane region" description="Helical" evidence="1">
    <location>
        <begin position="388"/>
        <end position="404"/>
    </location>
</feature>
<feature type="transmembrane region" description="Helical" evidence="1">
    <location>
        <begin position="235"/>
        <end position="258"/>
    </location>
</feature>
<evidence type="ECO:0000313" key="3">
    <source>
        <dbReference type="Proteomes" id="UP000295341"/>
    </source>
</evidence>
<organism evidence="2 3">
    <name type="scientific">Panacagrimonas perspica</name>
    <dbReference type="NCBI Taxonomy" id="381431"/>
    <lineage>
        <taxon>Bacteria</taxon>
        <taxon>Pseudomonadati</taxon>
        <taxon>Pseudomonadota</taxon>
        <taxon>Gammaproteobacteria</taxon>
        <taxon>Nevskiales</taxon>
        <taxon>Nevskiaceae</taxon>
        <taxon>Panacagrimonas</taxon>
    </lineage>
</organism>
<reference evidence="2 3" key="1">
    <citation type="submission" date="2019-03" db="EMBL/GenBank/DDBJ databases">
        <title>Genomic Encyclopedia of Type Strains, Phase IV (KMG-IV): sequencing the most valuable type-strain genomes for metagenomic binning, comparative biology and taxonomic classification.</title>
        <authorList>
            <person name="Goeker M."/>
        </authorList>
    </citation>
    <scope>NUCLEOTIDE SEQUENCE [LARGE SCALE GENOMIC DNA]</scope>
    <source>
        <strain evidence="2 3">DSM 26377</strain>
    </source>
</reference>